<dbReference type="GO" id="GO:0016846">
    <property type="term" value="F:carbon-sulfur lyase activity"/>
    <property type="evidence" value="ECO:0007669"/>
    <property type="project" value="TreeGrafter"/>
</dbReference>
<evidence type="ECO:0000256" key="2">
    <source>
        <dbReference type="ARBA" id="ARBA00022898"/>
    </source>
</evidence>
<dbReference type="InterPro" id="IPR015421">
    <property type="entry name" value="PyrdxlP-dep_Trfase_major"/>
</dbReference>
<evidence type="ECO:0000313" key="4">
    <source>
        <dbReference type="EMBL" id="OGG20188.1"/>
    </source>
</evidence>
<dbReference type="GO" id="GO:0019346">
    <property type="term" value="P:transsulfuration"/>
    <property type="evidence" value="ECO:0007669"/>
    <property type="project" value="InterPro"/>
</dbReference>
<sequence length="537" mass="62434">MSKSSLIVNSDLLLETASDLRKDFHELEFLCQSTLTNINNFRYRFLKNKKFLLPETRNTVFQELVRIEKIFSDFRSDIEKSADELSKSQYNFHDLTGLIKLKNVYYDLYRTNVCLVGALITSCDWQSPSSEFSLTTQAGMQTGKIESTFNDYKRDHHLDQKPYEDMFIKEYVTVKNKHAWKALTVSSGQAAFTTILNYLAMEGKLQKKILIGKSSYFQYKNLAVKLLRSKIIEVDETETDKIISLIKRHQPGVIFLDSLCNSKSIAVANLSKIIDFLAKKYRHEVYLVIDNTGLSISFNCWKSLGKHNFLKPIIFESLIKYLQFGLDRVNGGIIIAPTRIASQLFEYRKNLGTNIADFAVYLLPRPNRKMLKLRLEKFERNARLLTLYLHDFLLQNKTNMEKVFYPGLANHETHDWTKDWWFHGCFFNIKFKSEFETTSFYKNFIRLVIACARKNKIGLAGGTSFGLNQTRIYLTSLWTDFGEPFLRISAGTETRLEMESIKKVLTDAILQFDSRIPKGILTEIKKLKKRLHLDRVI</sequence>
<dbReference type="InterPro" id="IPR000277">
    <property type="entry name" value="Cys/Met-Metab_PyrdxlP-dep_enz"/>
</dbReference>
<comment type="cofactor">
    <cofactor evidence="1 3">
        <name>pyridoxal 5'-phosphate</name>
        <dbReference type="ChEBI" id="CHEBI:597326"/>
    </cofactor>
</comment>
<dbReference type="Gene3D" id="3.40.640.10">
    <property type="entry name" value="Type I PLP-dependent aspartate aminotransferase-like (Major domain)"/>
    <property type="match status" value="1"/>
</dbReference>
<dbReference type="InterPro" id="IPR015424">
    <property type="entry name" value="PyrdxlP-dep_Trfase"/>
</dbReference>
<dbReference type="Gene3D" id="3.90.1150.10">
    <property type="entry name" value="Aspartate Aminotransferase, domain 1"/>
    <property type="match status" value="1"/>
</dbReference>
<proteinExistence type="inferred from homology"/>
<evidence type="ECO:0000256" key="3">
    <source>
        <dbReference type="RuleBase" id="RU362118"/>
    </source>
</evidence>
<dbReference type="InterPro" id="IPR015422">
    <property type="entry name" value="PyrdxlP-dep_Trfase_small"/>
</dbReference>
<dbReference type="EMBL" id="MFJN01000053">
    <property type="protein sequence ID" value="OGG20188.1"/>
    <property type="molecule type" value="Genomic_DNA"/>
</dbReference>
<dbReference type="AlphaFoldDB" id="A0A1F6A602"/>
<reference evidence="4 5" key="1">
    <citation type="journal article" date="2016" name="Nat. Commun.">
        <title>Thousands of microbial genomes shed light on interconnected biogeochemical processes in an aquifer system.</title>
        <authorList>
            <person name="Anantharaman K."/>
            <person name="Brown C.T."/>
            <person name="Hug L.A."/>
            <person name="Sharon I."/>
            <person name="Castelle C.J."/>
            <person name="Probst A.J."/>
            <person name="Thomas B.C."/>
            <person name="Singh A."/>
            <person name="Wilkins M.J."/>
            <person name="Karaoz U."/>
            <person name="Brodie E.L."/>
            <person name="Williams K.H."/>
            <person name="Hubbard S.S."/>
            <person name="Banfield J.F."/>
        </authorList>
    </citation>
    <scope>NUCLEOTIDE SEQUENCE [LARGE SCALE GENOMIC DNA]</scope>
</reference>
<dbReference type="STRING" id="1798384.A3D03_01185"/>
<comment type="similarity">
    <text evidence="3">Belongs to the trans-sulfuration enzymes family.</text>
</comment>
<protein>
    <submittedName>
        <fullName evidence="4">Uncharacterized protein</fullName>
    </submittedName>
</protein>
<dbReference type="GO" id="GO:0030170">
    <property type="term" value="F:pyridoxal phosphate binding"/>
    <property type="evidence" value="ECO:0007669"/>
    <property type="project" value="InterPro"/>
</dbReference>
<dbReference type="Pfam" id="PF01053">
    <property type="entry name" value="Cys_Met_Meta_PP"/>
    <property type="match status" value="1"/>
</dbReference>
<evidence type="ECO:0000313" key="5">
    <source>
        <dbReference type="Proteomes" id="UP000177092"/>
    </source>
</evidence>
<dbReference type="PANTHER" id="PTHR11808">
    <property type="entry name" value="TRANS-SULFURATION ENZYME FAMILY MEMBER"/>
    <property type="match status" value="1"/>
</dbReference>
<evidence type="ECO:0000256" key="1">
    <source>
        <dbReference type="ARBA" id="ARBA00001933"/>
    </source>
</evidence>
<name>A0A1F6A602_9BACT</name>
<keyword evidence="2 3" id="KW-0663">Pyridoxal phosphate</keyword>
<dbReference type="GO" id="GO:0005737">
    <property type="term" value="C:cytoplasm"/>
    <property type="evidence" value="ECO:0007669"/>
    <property type="project" value="TreeGrafter"/>
</dbReference>
<dbReference type="Proteomes" id="UP000177092">
    <property type="component" value="Unassembled WGS sequence"/>
</dbReference>
<gene>
    <name evidence="4" type="ORF">A3D03_01185</name>
</gene>
<accession>A0A1F6A602</accession>
<comment type="caution">
    <text evidence="4">The sequence shown here is derived from an EMBL/GenBank/DDBJ whole genome shotgun (WGS) entry which is preliminary data.</text>
</comment>
<organism evidence="4 5">
    <name type="scientific">Candidatus Gottesmanbacteria bacterium RIFCSPHIGHO2_02_FULL_40_13</name>
    <dbReference type="NCBI Taxonomy" id="1798384"/>
    <lineage>
        <taxon>Bacteria</taxon>
        <taxon>Candidatus Gottesmaniibacteriota</taxon>
    </lineage>
</organism>
<dbReference type="SUPFAM" id="SSF53383">
    <property type="entry name" value="PLP-dependent transferases"/>
    <property type="match status" value="1"/>
</dbReference>